<proteinExistence type="predicted"/>
<dbReference type="GO" id="GO:0005506">
    <property type="term" value="F:iron ion binding"/>
    <property type="evidence" value="ECO:0007669"/>
    <property type="project" value="InterPro"/>
</dbReference>
<keyword evidence="1" id="KW-0500">Molybdenum</keyword>
<feature type="domain" description="Aldehyde oxidase/xanthine dehydrogenase a/b hammerhead" evidence="3">
    <location>
        <begin position="47"/>
        <end position="161"/>
    </location>
</feature>
<protein>
    <submittedName>
        <fullName evidence="4">Carbon-monoxide dehydrogenase large subunit</fullName>
    </submittedName>
</protein>
<evidence type="ECO:0000256" key="1">
    <source>
        <dbReference type="ARBA" id="ARBA00022505"/>
    </source>
</evidence>
<dbReference type="SUPFAM" id="SSF56003">
    <property type="entry name" value="Molybdenum cofactor-binding domain"/>
    <property type="match status" value="1"/>
</dbReference>
<dbReference type="EMBL" id="FNFB01000013">
    <property type="protein sequence ID" value="SDK94489.1"/>
    <property type="molecule type" value="Genomic_DNA"/>
</dbReference>
<dbReference type="Gene3D" id="3.30.365.10">
    <property type="entry name" value="Aldehyde oxidase/xanthine dehydrogenase, molybdopterin binding domain"/>
    <property type="match status" value="4"/>
</dbReference>
<evidence type="ECO:0000313" key="5">
    <source>
        <dbReference type="Proteomes" id="UP000198683"/>
    </source>
</evidence>
<dbReference type="InterPro" id="IPR008274">
    <property type="entry name" value="AldOxase/xan_DH_MoCoBD1"/>
</dbReference>
<dbReference type="AlphaFoldDB" id="A0A1G9G1J2"/>
<evidence type="ECO:0000256" key="2">
    <source>
        <dbReference type="ARBA" id="ARBA00023002"/>
    </source>
</evidence>
<dbReference type="GO" id="GO:0016491">
    <property type="term" value="F:oxidoreductase activity"/>
    <property type="evidence" value="ECO:0007669"/>
    <property type="project" value="UniProtKB-KW"/>
</dbReference>
<dbReference type="InterPro" id="IPR000674">
    <property type="entry name" value="Ald_Oxase/Xan_DH_a/b"/>
</dbReference>
<dbReference type="Pfam" id="PF20256">
    <property type="entry name" value="MoCoBD_2"/>
    <property type="match status" value="1"/>
</dbReference>
<dbReference type="SMART" id="SM01008">
    <property type="entry name" value="Ald_Xan_dh_C"/>
    <property type="match status" value="1"/>
</dbReference>
<accession>A0A1G9G1J2</accession>
<dbReference type="InterPro" id="IPR046867">
    <property type="entry name" value="AldOxase/xan_DH_MoCoBD2"/>
</dbReference>
<evidence type="ECO:0000259" key="3">
    <source>
        <dbReference type="SMART" id="SM01008"/>
    </source>
</evidence>
<organism evidence="4 5">
    <name type="scientific">Nonomuraea maritima</name>
    <dbReference type="NCBI Taxonomy" id="683260"/>
    <lineage>
        <taxon>Bacteria</taxon>
        <taxon>Bacillati</taxon>
        <taxon>Actinomycetota</taxon>
        <taxon>Actinomycetes</taxon>
        <taxon>Streptosporangiales</taxon>
        <taxon>Streptosporangiaceae</taxon>
        <taxon>Nonomuraea</taxon>
    </lineage>
</organism>
<dbReference type="PANTHER" id="PTHR11908">
    <property type="entry name" value="XANTHINE DEHYDROGENASE"/>
    <property type="match status" value="1"/>
</dbReference>
<dbReference type="Pfam" id="PF01315">
    <property type="entry name" value="Ald_Xan_dh_C"/>
    <property type="match status" value="1"/>
</dbReference>
<dbReference type="STRING" id="683260.SAMN05421874_113104"/>
<reference evidence="4 5" key="1">
    <citation type="submission" date="2016-10" db="EMBL/GenBank/DDBJ databases">
        <authorList>
            <person name="de Groot N.N."/>
        </authorList>
    </citation>
    <scope>NUCLEOTIDE SEQUENCE [LARGE SCALE GENOMIC DNA]</scope>
    <source>
        <strain evidence="4 5">CGMCC 4.5681</strain>
    </source>
</reference>
<dbReference type="Pfam" id="PF02738">
    <property type="entry name" value="MoCoBD_1"/>
    <property type="match status" value="1"/>
</dbReference>
<evidence type="ECO:0000313" key="4">
    <source>
        <dbReference type="EMBL" id="SDK94489.1"/>
    </source>
</evidence>
<dbReference type="SUPFAM" id="SSF54665">
    <property type="entry name" value="CO dehydrogenase molybdoprotein N-domain-like"/>
    <property type="match status" value="1"/>
</dbReference>
<dbReference type="Gene3D" id="3.90.1170.50">
    <property type="entry name" value="Aldehyde oxidase/xanthine dehydrogenase, a/b hammerhead"/>
    <property type="match status" value="1"/>
</dbReference>
<gene>
    <name evidence="4" type="ORF">SAMN05421874_113104</name>
</gene>
<sequence length="772" mass="81749">MGVRGMEKLREVGGFVLPADSAPVSVRVPDAAASWRLGRREDARLITGAGRYVGDLDVPGCLDAAFVRSRVPHGRLVAVDTSAATATDGVVAAWTAADLGDEVPLVPVYLATPGSAHRPCPALAVDRVRYVGEPIAVVVGADRYVAEDGADAVRVDIDPLPALVDPGEAAASAVQLFDGLDNVVTDMEFGDPVPDEVWQRAAVVVEGVYRQPRLVPTPMEPRALLAVPEEDGRLTVWVSHQAPHRLRDDLAADLKWDPERIRVRVADSGGGFGSKSGTYAEYLVVVRLALRLGRPVRWLEDRAESLLASPQGRGQNQRVRLAADADGRMLALDLEVDADVGGYPVGAFVPGETGRAAAGVYRTPDVHARVRTVVTTTALTTPYRGAGRPEQVYAVERTVDLLARRLGMDPAELRRRNLVPPEAFPYESPTGRWFDSGRYEQALDLALELADYAHWREEQRRRREAGGAWPLGVGLCMFAERSGLEQKEVAQEWAAIDVAPGGGVVARVGTCATGQSHETVFAELVARTLGVPARQVTLVEGDTAEVPQGVGTYGSRSTQVGGSALHRAALELIEEAKRRAGPGASYANGVVTAGGRSRTLGELAAAGEPLRVEGVYAAPAAYAFGAYVAVVEVDTELGVVHVLRLVAVDDCGVRLDDEIVEDQVRGAVVQGLGQALYEVMPYDDEGRPQAADLLGYLLPTIGELPPLTLGSTVTPNPNTALGAKGTGEAGCIGTPPAVVNAVVDALGEPGIQLPLTPEECRRAVAGREAGVR</sequence>
<dbReference type="InterPro" id="IPR016208">
    <property type="entry name" value="Ald_Oxase/xanthine_DH-like"/>
</dbReference>
<dbReference type="InterPro" id="IPR036856">
    <property type="entry name" value="Ald_Oxase/Xan_DH_a/b_sf"/>
</dbReference>
<dbReference type="Proteomes" id="UP000198683">
    <property type="component" value="Unassembled WGS sequence"/>
</dbReference>
<dbReference type="InterPro" id="IPR037165">
    <property type="entry name" value="AldOxase/xan_DH_Mopterin-bd_sf"/>
</dbReference>
<name>A0A1G9G1J2_9ACTN</name>
<dbReference type="PANTHER" id="PTHR11908:SF132">
    <property type="entry name" value="ALDEHYDE OXIDASE 1-RELATED"/>
    <property type="match status" value="1"/>
</dbReference>
<keyword evidence="2" id="KW-0560">Oxidoreductase</keyword>
<keyword evidence="5" id="KW-1185">Reference proteome</keyword>